<dbReference type="InterPro" id="IPR011010">
    <property type="entry name" value="DNA_brk_join_enz"/>
</dbReference>
<comment type="caution">
    <text evidence="3">The sequence shown here is derived from an EMBL/GenBank/DDBJ whole genome shotgun (WGS) entry which is preliminary data.</text>
</comment>
<evidence type="ECO:0000313" key="4">
    <source>
        <dbReference type="Proteomes" id="UP000546642"/>
    </source>
</evidence>
<dbReference type="Proteomes" id="UP000546642">
    <property type="component" value="Unassembled WGS sequence"/>
</dbReference>
<name>A0A7W9YLJ7_9ACTN</name>
<dbReference type="GO" id="GO:0003677">
    <property type="term" value="F:DNA binding"/>
    <property type="evidence" value="ECO:0007669"/>
    <property type="project" value="InterPro"/>
</dbReference>
<keyword evidence="1" id="KW-0233">DNA recombination</keyword>
<organism evidence="3 4">
    <name type="scientific">Nocardiopsis mwathae</name>
    <dbReference type="NCBI Taxonomy" id="1472723"/>
    <lineage>
        <taxon>Bacteria</taxon>
        <taxon>Bacillati</taxon>
        <taxon>Actinomycetota</taxon>
        <taxon>Actinomycetes</taxon>
        <taxon>Streptosporangiales</taxon>
        <taxon>Nocardiopsidaceae</taxon>
        <taxon>Nocardiopsis</taxon>
    </lineage>
</organism>
<evidence type="ECO:0000259" key="2">
    <source>
        <dbReference type="PROSITE" id="PS51898"/>
    </source>
</evidence>
<feature type="domain" description="Tyr recombinase" evidence="2">
    <location>
        <begin position="1"/>
        <end position="50"/>
    </location>
</feature>
<dbReference type="GO" id="GO:0015074">
    <property type="term" value="P:DNA integration"/>
    <property type="evidence" value="ECO:0007669"/>
    <property type="project" value="InterPro"/>
</dbReference>
<dbReference type="Gene3D" id="1.10.443.10">
    <property type="entry name" value="Intergrase catalytic core"/>
    <property type="match status" value="1"/>
</dbReference>
<sequence length="68" mass="7568">MHKLRHAHASWLLAGGADLMVVKARLGHASITTTERYLHTLPEADDSALEAFGKIRNRTRQETMNSIA</sequence>
<dbReference type="AlphaFoldDB" id="A0A7W9YLJ7"/>
<dbReference type="InterPro" id="IPR002104">
    <property type="entry name" value="Integrase_catalytic"/>
</dbReference>
<proteinExistence type="predicted"/>
<dbReference type="PROSITE" id="PS51898">
    <property type="entry name" value="TYR_RECOMBINASE"/>
    <property type="match status" value="1"/>
</dbReference>
<gene>
    <name evidence="3" type="ORF">HNR23_004463</name>
</gene>
<protein>
    <submittedName>
        <fullName evidence="3">Site-specific recombinase XerD</fullName>
    </submittedName>
</protein>
<dbReference type="Pfam" id="PF00589">
    <property type="entry name" value="Phage_integrase"/>
    <property type="match status" value="1"/>
</dbReference>
<reference evidence="3 4" key="1">
    <citation type="submission" date="2020-08" db="EMBL/GenBank/DDBJ databases">
        <title>Sequencing the genomes of 1000 actinobacteria strains.</title>
        <authorList>
            <person name="Klenk H.-P."/>
        </authorList>
    </citation>
    <scope>NUCLEOTIDE SEQUENCE [LARGE SCALE GENOMIC DNA]</scope>
    <source>
        <strain evidence="3 4">DSM 46659</strain>
    </source>
</reference>
<dbReference type="InterPro" id="IPR013762">
    <property type="entry name" value="Integrase-like_cat_sf"/>
</dbReference>
<dbReference type="EMBL" id="JACHDS010000001">
    <property type="protein sequence ID" value="MBB6174403.1"/>
    <property type="molecule type" value="Genomic_DNA"/>
</dbReference>
<dbReference type="SUPFAM" id="SSF56349">
    <property type="entry name" value="DNA breaking-rejoining enzymes"/>
    <property type="match status" value="1"/>
</dbReference>
<evidence type="ECO:0000313" key="3">
    <source>
        <dbReference type="EMBL" id="MBB6174403.1"/>
    </source>
</evidence>
<evidence type="ECO:0000256" key="1">
    <source>
        <dbReference type="ARBA" id="ARBA00023172"/>
    </source>
</evidence>
<dbReference type="GO" id="GO:0006310">
    <property type="term" value="P:DNA recombination"/>
    <property type="evidence" value="ECO:0007669"/>
    <property type="project" value="UniProtKB-KW"/>
</dbReference>
<keyword evidence="4" id="KW-1185">Reference proteome</keyword>
<accession>A0A7W9YLJ7</accession>